<dbReference type="Gene3D" id="3.30.420.10">
    <property type="entry name" value="Ribonuclease H-like superfamily/Ribonuclease H"/>
    <property type="match status" value="1"/>
</dbReference>
<name>A0A8J3ZUF9_9ACTN</name>
<keyword evidence="4" id="KW-1185">Reference proteome</keyword>
<evidence type="ECO:0000313" key="3">
    <source>
        <dbReference type="EMBL" id="GIJ67686.1"/>
    </source>
</evidence>
<evidence type="ECO:0000256" key="1">
    <source>
        <dbReference type="SAM" id="MobiDB-lite"/>
    </source>
</evidence>
<dbReference type="GO" id="GO:0003676">
    <property type="term" value="F:nucleic acid binding"/>
    <property type="evidence" value="ECO:0007669"/>
    <property type="project" value="InterPro"/>
</dbReference>
<reference evidence="3" key="1">
    <citation type="submission" date="2021-01" db="EMBL/GenBank/DDBJ databases">
        <title>Whole genome shotgun sequence of Virgisporangium ochraceum NBRC 16418.</title>
        <authorList>
            <person name="Komaki H."/>
            <person name="Tamura T."/>
        </authorList>
    </citation>
    <scope>NUCLEOTIDE SEQUENCE</scope>
    <source>
        <strain evidence="3">NBRC 16418</strain>
    </source>
</reference>
<dbReference type="SUPFAM" id="SSF53098">
    <property type="entry name" value="Ribonuclease H-like"/>
    <property type="match status" value="1"/>
</dbReference>
<feature type="compositionally biased region" description="Pro residues" evidence="1">
    <location>
        <begin position="189"/>
        <end position="201"/>
    </location>
</feature>
<dbReference type="RefSeq" id="WP_239160150.1">
    <property type="nucleotide sequence ID" value="NZ_BOPH01000029.1"/>
</dbReference>
<dbReference type="PROSITE" id="PS50994">
    <property type="entry name" value="INTEGRASE"/>
    <property type="match status" value="1"/>
</dbReference>
<comment type="caution">
    <text evidence="3">The sequence shown here is derived from an EMBL/GenBank/DDBJ whole genome shotgun (WGS) entry which is preliminary data.</text>
</comment>
<proteinExistence type="predicted"/>
<dbReference type="InterPro" id="IPR036397">
    <property type="entry name" value="RNaseH_sf"/>
</dbReference>
<organism evidence="3 4">
    <name type="scientific">Virgisporangium ochraceum</name>
    <dbReference type="NCBI Taxonomy" id="65505"/>
    <lineage>
        <taxon>Bacteria</taxon>
        <taxon>Bacillati</taxon>
        <taxon>Actinomycetota</taxon>
        <taxon>Actinomycetes</taxon>
        <taxon>Micromonosporales</taxon>
        <taxon>Micromonosporaceae</taxon>
        <taxon>Virgisporangium</taxon>
    </lineage>
</organism>
<dbReference type="AlphaFoldDB" id="A0A8J3ZUF9"/>
<dbReference type="InterPro" id="IPR001584">
    <property type="entry name" value="Integrase_cat-core"/>
</dbReference>
<evidence type="ECO:0000313" key="4">
    <source>
        <dbReference type="Proteomes" id="UP000635606"/>
    </source>
</evidence>
<dbReference type="Proteomes" id="UP000635606">
    <property type="component" value="Unassembled WGS sequence"/>
</dbReference>
<accession>A0A8J3ZUF9</accession>
<dbReference type="GO" id="GO:0015074">
    <property type="term" value="P:DNA integration"/>
    <property type="evidence" value="ECO:0007669"/>
    <property type="project" value="InterPro"/>
</dbReference>
<dbReference type="EMBL" id="BOPH01000029">
    <property type="protein sequence ID" value="GIJ67686.1"/>
    <property type="molecule type" value="Genomic_DNA"/>
</dbReference>
<protein>
    <submittedName>
        <fullName evidence="3">Integrase</fullName>
    </submittedName>
</protein>
<evidence type="ECO:0000259" key="2">
    <source>
        <dbReference type="PROSITE" id="PS50994"/>
    </source>
</evidence>
<dbReference type="Pfam" id="PF13683">
    <property type="entry name" value="rve_3"/>
    <property type="match status" value="1"/>
</dbReference>
<feature type="domain" description="Integrase catalytic" evidence="2">
    <location>
        <begin position="24"/>
        <end position="197"/>
    </location>
</feature>
<dbReference type="InterPro" id="IPR012337">
    <property type="entry name" value="RNaseH-like_sf"/>
</dbReference>
<feature type="region of interest" description="Disordered" evidence="1">
    <location>
        <begin position="181"/>
        <end position="206"/>
    </location>
</feature>
<sequence length="221" mass="24821">MGYQVAASTVWKILHRAGVDPAPTSSGPTWKQFLTAQAHAILARDFFTVDTVFLKRIYVLFFLELATRRVHVISVTAHPTGAWVTQQARNLLMDLDHHFDNLRFLVRDRDSKFTAGFDTVFTAASIQVIRTPSQAPRANAFAERWVATVRRECTDRILIANERHLTMVLGEYTTHYNGHRPHRALAQRPPNPPSASNPPPTGKIKGRQVLGGLINEYTQAA</sequence>
<gene>
    <name evidence="3" type="ORF">Voc01_026030</name>
</gene>